<accession>A0ABU8S545</accession>
<evidence type="ECO:0000259" key="4">
    <source>
        <dbReference type="Pfam" id="PF13458"/>
    </source>
</evidence>
<organism evidence="5 6">
    <name type="scientific">Novosphingobium aquae</name>
    <dbReference type="NCBI Taxonomy" id="3133435"/>
    <lineage>
        <taxon>Bacteria</taxon>
        <taxon>Pseudomonadati</taxon>
        <taxon>Pseudomonadota</taxon>
        <taxon>Alphaproteobacteria</taxon>
        <taxon>Sphingomonadales</taxon>
        <taxon>Sphingomonadaceae</taxon>
        <taxon>Novosphingobium</taxon>
    </lineage>
</organism>
<evidence type="ECO:0000256" key="2">
    <source>
        <dbReference type="ARBA" id="ARBA00022729"/>
    </source>
</evidence>
<evidence type="ECO:0000256" key="3">
    <source>
        <dbReference type="ARBA" id="ARBA00022970"/>
    </source>
</evidence>
<reference evidence="5 6" key="1">
    <citation type="submission" date="2024-03" db="EMBL/GenBank/DDBJ databases">
        <authorList>
            <person name="Jo J.-H."/>
        </authorList>
    </citation>
    <scope>NUCLEOTIDE SEQUENCE [LARGE SCALE GENOMIC DNA]</scope>
    <source>
        <strain evidence="5 6">AS3R-12</strain>
    </source>
</reference>
<dbReference type="CDD" id="cd06339">
    <property type="entry name" value="PBP1_YraM_LppC_lipoprotein-like"/>
    <property type="match status" value="1"/>
</dbReference>
<comment type="caution">
    <text evidence="5">The sequence shown here is derived from an EMBL/GenBank/DDBJ whole genome shotgun (WGS) entry which is preliminary data.</text>
</comment>
<keyword evidence="3" id="KW-0813">Transport</keyword>
<name>A0ABU8S545_9SPHN</name>
<dbReference type="InterPro" id="IPR028082">
    <property type="entry name" value="Peripla_BP_I"/>
</dbReference>
<dbReference type="PANTHER" id="PTHR30483">
    <property type="entry name" value="LEUCINE-SPECIFIC-BINDING PROTEIN"/>
    <property type="match status" value="1"/>
</dbReference>
<protein>
    <submittedName>
        <fullName evidence="5">Penicillin-binding protein activator</fullName>
    </submittedName>
</protein>
<keyword evidence="2" id="KW-0732">Signal</keyword>
<dbReference type="Gene3D" id="3.40.50.2300">
    <property type="match status" value="2"/>
</dbReference>
<dbReference type="InterPro" id="IPR028081">
    <property type="entry name" value="Leu-bd"/>
</dbReference>
<dbReference type="SUPFAM" id="SSF53822">
    <property type="entry name" value="Periplasmic binding protein-like I"/>
    <property type="match status" value="1"/>
</dbReference>
<sequence length="384" mass="40121">MIEGKFSRRGLIAATGLVLLAGCQIVPKGAPQSSGPTTQVPNAHILPADQQRHRVAILLPTSGPNAGVGQALANAANMAVLDTNATNLRITTYDTSSGTADAATRAIADGNKLILGPLMGDEVAAVARIARPARVPIIAFSNDASVAGRDVFIMGSLPNQSIERTIGWARSKGARRFGALLPEGDYGLRANAALNTAVMEAGGTVVASEVFARSNPSIISAAKRLKAKGPLDAVLIADGSRFAVLAAPQLRPRGVGPRLLGTELWSGDNGALTSPSLRGAWYAAASDGRFLQFSESYRNRFGAQPHRMATMGYDAVLLTLRVSRTWKPGTTFPTAKLQDPDGFLGLDGVFRFGANGVVERALEVVEIRQGGVTVVSPAPARLPN</sequence>
<evidence type="ECO:0000313" key="6">
    <source>
        <dbReference type="Proteomes" id="UP001379235"/>
    </source>
</evidence>
<dbReference type="RefSeq" id="WP_339964843.1">
    <property type="nucleotide sequence ID" value="NZ_JBBHJY010000001.1"/>
</dbReference>
<dbReference type="InterPro" id="IPR051010">
    <property type="entry name" value="BCAA_transport"/>
</dbReference>
<dbReference type="Pfam" id="PF13458">
    <property type="entry name" value="Peripla_BP_6"/>
    <property type="match status" value="1"/>
</dbReference>
<dbReference type="Proteomes" id="UP001379235">
    <property type="component" value="Unassembled WGS sequence"/>
</dbReference>
<keyword evidence="6" id="KW-1185">Reference proteome</keyword>
<comment type="similarity">
    <text evidence="1">Belongs to the leucine-binding protein family.</text>
</comment>
<proteinExistence type="inferred from homology"/>
<dbReference type="EMBL" id="JBBHJY010000001">
    <property type="protein sequence ID" value="MEJ6009077.1"/>
    <property type="molecule type" value="Genomic_DNA"/>
</dbReference>
<dbReference type="PROSITE" id="PS51257">
    <property type="entry name" value="PROKAR_LIPOPROTEIN"/>
    <property type="match status" value="1"/>
</dbReference>
<evidence type="ECO:0000256" key="1">
    <source>
        <dbReference type="ARBA" id="ARBA00010062"/>
    </source>
</evidence>
<evidence type="ECO:0000313" key="5">
    <source>
        <dbReference type="EMBL" id="MEJ6009077.1"/>
    </source>
</evidence>
<feature type="domain" description="Leucine-binding protein" evidence="4">
    <location>
        <begin position="54"/>
        <end position="369"/>
    </location>
</feature>
<gene>
    <name evidence="5" type="ORF">WG900_03990</name>
</gene>
<dbReference type="PANTHER" id="PTHR30483:SF6">
    <property type="entry name" value="PERIPLASMIC BINDING PROTEIN OF ABC TRANSPORTER FOR NATURAL AMINO ACIDS"/>
    <property type="match status" value="1"/>
</dbReference>
<keyword evidence="3" id="KW-0029">Amino-acid transport</keyword>